<evidence type="ECO:0000256" key="15">
    <source>
        <dbReference type="SAM" id="MobiDB-lite"/>
    </source>
</evidence>
<dbReference type="GO" id="GO:0005634">
    <property type="term" value="C:nucleus"/>
    <property type="evidence" value="ECO:0007669"/>
    <property type="project" value="TreeGrafter"/>
</dbReference>
<protein>
    <recommendedName>
        <fullName evidence="16">PAS domain-containing protein</fullName>
    </recommendedName>
</protein>
<dbReference type="InterPro" id="IPR035965">
    <property type="entry name" value="PAS-like_dom_sf"/>
</dbReference>
<evidence type="ECO:0000259" key="16">
    <source>
        <dbReference type="PROSITE" id="PS50112"/>
    </source>
</evidence>
<keyword evidence="12" id="KW-0010">Activator</keyword>
<evidence type="ECO:0000256" key="14">
    <source>
        <dbReference type="ARBA" id="ARBA00023170"/>
    </source>
</evidence>
<keyword evidence="6" id="KW-0677">Repeat</keyword>
<feature type="domain" description="PAS" evidence="16">
    <location>
        <begin position="529"/>
        <end position="599"/>
    </location>
</feature>
<evidence type="ECO:0000256" key="13">
    <source>
        <dbReference type="ARBA" id="ARBA00023163"/>
    </source>
</evidence>
<keyword evidence="3" id="KW-0285">Flavoprotein</keyword>
<keyword evidence="10" id="KW-0805">Transcription regulation</keyword>
<gene>
    <name evidence="17" type="ORF">IM811_004515</name>
</gene>
<evidence type="ECO:0000256" key="1">
    <source>
        <dbReference type="ARBA" id="ARBA00022543"/>
    </source>
</evidence>
<reference evidence="17" key="1">
    <citation type="submission" date="2020-10" db="EMBL/GenBank/DDBJ databases">
        <title>High-Quality Genome Resource of Clonostachys rosea strain S41 by Oxford Nanopore Long-Read Sequencing.</title>
        <authorList>
            <person name="Wang H."/>
        </authorList>
    </citation>
    <scope>NUCLEOTIDE SEQUENCE</scope>
    <source>
        <strain evidence="17">S41</strain>
    </source>
</reference>
<evidence type="ECO:0000313" key="17">
    <source>
        <dbReference type="EMBL" id="KAF9744893.1"/>
    </source>
</evidence>
<dbReference type="NCBIfam" id="TIGR00229">
    <property type="entry name" value="sensory_box"/>
    <property type="match status" value="1"/>
</dbReference>
<dbReference type="AlphaFoldDB" id="A0A8H7K7C6"/>
<dbReference type="PROSITE" id="PS50112">
    <property type="entry name" value="PAS"/>
    <property type="match status" value="2"/>
</dbReference>
<dbReference type="GO" id="GO:0009881">
    <property type="term" value="F:photoreceptor activity"/>
    <property type="evidence" value="ECO:0007669"/>
    <property type="project" value="UniProtKB-KW"/>
</dbReference>
<evidence type="ECO:0000256" key="5">
    <source>
        <dbReference type="ARBA" id="ARBA00022723"/>
    </source>
</evidence>
<keyword evidence="9" id="KW-0157">Chromophore</keyword>
<keyword evidence="4" id="KW-0288">FMN</keyword>
<dbReference type="PANTHER" id="PTHR47429:SF7">
    <property type="entry name" value="GATA-FACTOR"/>
    <property type="match status" value="1"/>
</dbReference>
<dbReference type="PANTHER" id="PTHR47429">
    <property type="entry name" value="PROTEIN TWIN LOV 1"/>
    <property type="match status" value="1"/>
</dbReference>
<evidence type="ECO:0000256" key="2">
    <source>
        <dbReference type="ARBA" id="ARBA00022606"/>
    </source>
</evidence>
<dbReference type="GO" id="GO:0003677">
    <property type="term" value="F:DNA binding"/>
    <property type="evidence" value="ECO:0007669"/>
    <property type="project" value="UniProtKB-KW"/>
</dbReference>
<evidence type="ECO:0000256" key="12">
    <source>
        <dbReference type="ARBA" id="ARBA00023159"/>
    </source>
</evidence>
<keyword evidence="5" id="KW-0479">Metal-binding</keyword>
<dbReference type="SMART" id="SM00091">
    <property type="entry name" value="PAS"/>
    <property type="match status" value="2"/>
</dbReference>
<sequence length="645" mass="70502">MDYFTPNHSQGQLPNQQGQQPNNNQARGQMQPPSSIQIPVTAGSNMMDGQAMVNGNSLDDMVRENENAILRRRSMPQQPFSDEGSEVAPRRMSTAGTGDMLNFGGNDAIRNYQFNQQTTPLSALDTANIGLPDTLPGSMSDYMADPSDYSNLSPDMMGSMIPSTFANMNMGPIPGESHNVNMFSGSMGGSYASGQLGGLRQDFTLDMNGDGQFMTPPNITSGVMSESGDIMMPVSQSLNTMDHTNQQVNMSLDPQLGDFGNNTGLSHNVSSTGSIISPEQGTSSTGITHSNSSSDMATSAVAAPAAPPGMRKNTYSKSGFDMMKALWLVSTRKDPKVHLGAVDLSCAFVVCDVTMNDCPIVYVSDNFQNLTGYSRHEIVGQNCRFLQAPNGKVQAGVKREFVDDKAVYNLKRTIQEGCEVQQSLINYRKGGKPFLNLLTMIPIPWDSTEIKYIIGFQIDLVECPDAITSNQERGGLKINYKHSDIGQYIWQPPSLAQMEHENGQTLGLDDVSTLLQQFNPSGLVSDWHKQSWDKMLLENTDDMIHVLSLKGLFLYLSPACKRILEYDPNELLGNALSTVCHPSDIVPVTRELKDAPPEARLISYIESAGRTVDIPGLRAMGLWWSSKAKAASVLFWWAARDLSLL</sequence>
<dbReference type="EMBL" id="JADCTT010000013">
    <property type="protein sequence ID" value="KAF9744893.1"/>
    <property type="molecule type" value="Genomic_DNA"/>
</dbReference>
<feature type="domain" description="PAS" evidence="16">
    <location>
        <begin position="360"/>
        <end position="382"/>
    </location>
</feature>
<dbReference type="FunFam" id="3.30.450.20:FF:000064">
    <property type="entry name" value="Vivid PAS protein VVD"/>
    <property type="match status" value="1"/>
</dbReference>
<keyword evidence="2" id="KW-0716">Sensory transduction</keyword>
<evidence type="ECO:0000256" key="8">
    <source>
        <dbReference type="ARBA" id="ARBA00022833"/>
    </source>
</evidence>
<dbReference type="CDD" id="cd00130">
    <property type="entry name" value="PAS"/>
    <property type="match status" value="2"/>
</dbReference>
<accession>A0A8H7K7C6</accession>
<feature type="compositionally biased region" description="Polar residues" evidence="15">
    <location>
        <begin position="26"/>
        <end position="41"/>
    </location>
</feature>
<proteinExistence type="predicted"/>
<keyword evidence="13" id="KW-0804">Transcription</keyword>
<organism evidence="17 18">
    <name type="scientific">Bionectria ochroleuca</name>
    <name type="common">Gliocladium roseum</name>
    <dbReference type="NCBI Taxonomy" id="29856"/>
    <lineage>
        <taxon>Eukaryota</taxon>
        <taxon>Fungi</taxon>
        <taxon>Dikarya</taxon>
        <taxon>Ascomycota</taxon>
        <taxon>Pezizomycotina</taxon>
        <taxon>Sordariomycetes</taxon>
        <taxon>Hypocreomycetidae</taxon>
        <taxon>Hypocreales</taxon>
        <taxon>Bionectriaceae</taxon>
        <taxon>Clonostachys</taxon>
    </lineage>
</organism>
<dbReference type="Pfam" id="PF13426">
    <property type="entry name" value="PAS_9"/>
    <property type="match status" value="2"/>
</dbReference>
<evidence type="ECO:0000256" key="7">
    <source>
        <dbReference type="ARBA" id="ARBA00022771"/>
    </source>
</evidence>
<keyword evidence="8" id="KW-0862">Zinc</keyword>
<dbReference type="InterPro" id="IPR000014">
    <property type="entry name" value="PAS"/>
</dbReference>
<evidence type="ECO:0000256" key="9">
    <source>
        <dbReference type="ARBA" id="ARBA00022991"/>
    </source>
</evidence>
<feature type="region of interest" description="Disordered" evidence="15">
    <location>
        <begin position="1"/>
        <end position="41"/>
    </location>
</feature>
<evidence type="ECO:0000256" key="4">
    <source>
        <dbReference type="ARBA" id="ARBA00022643"/>
    </source>
</evidence>
<comment type="caution">
    <text evidence="17">The sequence shown here is derived from an EMBL/GenBank/DDBJ whole genome shotgun (WGS) entry which is preliminary data.</text>
</comment>
<evidence type="ECO:0000313" key="18">
    <source>
        <dbReference type="Proteomes" id="UP000616885"/>
    </source>
</evidence>
<evidence type="ECO:0000256" key="3">
    <source>
        <dbReference type="ARBA" id="ARBA00022630"/>
    </source>
</evidence>
<evidence type="ECO:0000256" key="6">
    <source>
        <dbReference type="ARBA" id="ARBA00022737"/>
    </source>
</evidence>
<keyword evidence="11" id="KW-0238">DNA-binding</keyword>
<keyword evidence="7" id="KW-0863">Zinc-finger</keyword>
<keyword evidence="14" id="KW-0675">Receptor</keyword>
<dbReference type="Proteomes" id="UP000616885">
    <property type="component" value="Unassembled WGS sequence"/>
</dbReference>
<dbReference type="GO" id="GO:0008270">
    <property type="term" value="F:zinc ion binding"/>
    <property type="evidence" value="ECO:0007669"/>
    <property type="project" value="UniProtKB-KW"/>
</dbReference>
<keyword evidence="1" id="KW-0600">Photoreceptor protein</keyword>
<name>A0A8H7K7C6_BIOOC</name>
<dbReference type="SUPFAM" id="SSF55785">
    <property type="entry name" value="PYP-like sensor domain (PAS domain)"/>
    <property type="match status" value="2"/>
</dbReference>
<dbReference type="Gene3D" id="3.30.450.20">
    <property type="entry name" value="PAS domain"/>
    <property type="match status" value="2"/>
</dbReference>
<evidence type="ECO:0000256" key="10">
    <source>
        <dbReference type="ARBA" id="ARBA00023015"/>
    </source>
</evidence>
<feature type="compositionally biased region" description="Low complexity" evidence="15">
    <location>
        <begin position="10"/>
        <end position="25"/>
    </location>
</feature>
<evidence type="ECO:0000256" key="11">
    <source>
        <dbReference type="ARBA" id="ARBA00023125"/>
    </source>
</evidence>